<dbReference type="GO" id="GO:0016787">
    <property type="term" value="F:hydrolase activity"/>
    <property type="evidence" value="ECO:0007669"/>
    <property type="project" value="UniProtKB-KW"/>
</dbReference>
<evidence type="ECO:0000256" key="6">
    <source>
        <dbReference type="ARBA" id="ARBA00022884"/>
    </source>
</evidence>
<organism evidence="14 15">
    <name type="scientific">Aristolochia fimbriata</name>
    <name type="common">White veined hardy Dutchman's pipe vine</name>
    <dbReference type="NCBI Taxonomy" id="158543"/>
    <lineage>
        <taxon>Eukaryota</taxon>
        <taxon>Viridiplantae</taxon>
        <taxon>Streptophyta</taxon>
        <taxon>Embryophyta</taxon>
        <taxon>Tracheophyta</taxon>
        <taxon>Spermatophyta</taxon>
        <taxon>Magnoliopsida</taxon>
        <taxon>Magnoliidae</taxon>
        <taxon>Piperales</taxon>
        <taxon>Aristolochiaceae</taxon>
        <taxon>Aristolochia</taxon>
    </lineage>
</organism>
<evidence type="ECO:0000256" key="4">
    <source>
        <dbReference type="ARBA" id="ARBA00022806"/>
    </source>
</evidence>
<dbReference type="FunFam" id="1.20.120.1080:FF:000011">
    <property type="entry name" value="DExH-box ATP-dependent RNA helicase DExH6"/>
    <property type="match status" value="1"/>
</dbReference>
<dbReference type="CDD" id="cd18791">
    <property type="entry name" value="SF2_C_RHA"/>
    <property type="match status" value="1"/>
</dbReference>
<dbReference type="GO" id="GO:0003724">
    <property type="term" value="F:RNA helicase activity"/>
    <property type="evidence" value="ECO:0007669"/>
    <property type="project" value="UniProtKB-EC"/>
</dbReference>
<keyword evidence="2" id="KW-0547">Nucleotide-binding</keyword>
<dbReference type="GO" id="GO:0005634">
    <property type="term" value="C:nucleus"/>
    <property type="evidence" value="ECO:0007669"/>
    <property type="project" value="UniProtKB-SubCell"/>
</dbReference>
<dbReference type="GO" id="GO:0003723">
    <property type="term" value="F:RNA binding"/>
    <property type="evidence" value="ECO:0007669"/>
    <property type="project" value="UniProtKB-KW"/>
</dbReference>
<dbReference type="InterPro" id="IPR011545">
    <property type="entry name" value="DEAD/DEAH_box_helicase_dom"/>
</dbReference>
<feature type="domain" description="R3H" evidence="11">
    <location>
        <begin position="15"/>
        <end position="78"/>
    </location>
</feature>
<dbReference type="InterPro" id="IPR014001">
    <property type="entry name" value="Helicase_ATP-bd"/>
</dbReference>
<dbReference type="FunFam" id="3.30.1370.50:FF:000002">
    <property type="entry name" value="Immunoglobulin mu DNA-binding protein 2"/>
    <property type="match status" value="1"/>
</dbReference>
<feature type="compositionally biased region" description="Polar residues" evidence="10">
    <location>
        <begin position="61"/>
        <end position="71"/>
    </location>
</feature>
<dbReference type="EMBL" id="JAINDJ010000008">
    <property type="protein sequence ID" value="KAG9439528.1"/>
    <property type="molecule type" value="Genomic_DNA"/>
</dbReference>
<comment type="similarity">
    <text evidence="9">Belongs to the DExH box helicase family.</text>
</comment>
<dbReference type="FunFam" id="3.40.50.300:FF:000860">
    <property type="entry name" value="DExH-box ATP-dependent RNA helicase DExH6"/>
    <property type="match status" value="1"/>
</dbReference>
<feature type="region of interest" description="Disordered" evidence="10">
    <location>
        <begin position="992"/>
        <end position="1025"/>
    </location>
</feature>
<dbReference type="Pfam" id="PF04408">
    <property type="entry name" value="WHD_HA2"/>
    <property type="match status" value="1"/>
</dbReference>
<keyword evidence="4" id="KW-0347">Helicase</keyword>
<dbReference type="PROSITE" id="PS51194">
    <property type="entry name" value="HELICASE_CTER"/>
    <property type="match status" value="1"/>
</dbReference>
<evidence type="ECO:0000259" key="12">
    <source>
        <dbReference type="PROSITE" id="PS51192"/>
    </source>
</evidence>
<evidence type="ECO:0000313" key="14">
    <source>
        <dbReference type="EMBL" id="KAG9439528.1"/>
    </source>
</evidence>
<feature type="region of interest" description="Disordered" evidence="10">
    <location>
        <begin position="61"/>
        <end position="89"/>
    </location>
</feature>
<dbReference type="CDD" id="cd17917">
    <property type="entry name" value="DEXHc_RHA-like"/>
    <property type="match status" value="1"/>
</dbReference>
<evidence type="ECO:0008006" key="16">
    <source>
        <dbReference type="Google" id="ProtNLM"/>
    </source>
</evidence>
<dbReference type="SUPFAM" id="SSF52540">
    <property type="entry name" value="P-loop containing nucleoside triphosphate hydrolases"/>
    <property type="match status" value="3"/>
</dbReference>
<proteinExistence type="inferred from homology"/>
<feature type="region of interest" description="Disordered" evidence="10">
    <location>
        <begin position="1142"/>
        <end position="1200"/>
    </location>
</feature>
<dbReference type="Gene3D" id="1.20.120.1080">
    <property type="match status" value="1"/>
</dbReference>
<keyword evidence="3" id="KW-0378">Hydrolase</keyword>
<evidence type="ECO:0000259" key="11">
    <source>
        <dbReference type="PROSITE" id="PS51061"/>
    </source>
</evidence>
<dbReference type="Pfam" id="PF21010">
    <property type="entry name" value="HA2_C"/>
    <property type="match status" value="1"/>
</dbReference>
<dbReference type="Pfam" id="PF00270">
    <property type="entry name" value="DEAD"/>
    <property type="match status" value="1"/>
</dbReference>
<evidence type="ECO:0000256" key="7">
    <source>
        <dbReference type="ARBA" id="ARBA00023242"/>
    </source>
</evidence>
<dbReference type="GO" id="GO:0005524">
    <property type="term" value="F:ATP binding"/>
    <property type="evidence" value="ECO:0007669"/>
    <property type="project" value="UniProtKB-KW"/>
</dbReference>
<keyword evidence="6" id="KW-0694">RNA-binding</keyword>
<dbReference type="Pfam" id="PF00271">
    <property type="entry name" value="Helicase_C"/>
    <property type="match status" value="1"/>
</dbReference>
<feature type="compositionally biased region" description="Acidic residues" evidence="10">
    <location>
        <begin position="994"/>
        <end position="1014"/>
    </location>
</feature>
<dbReference type="SUPFAM" id="SSF82708">
    <property type="entry name" value="R3H domain"/>
    <property type="match status" value="1"/>
</dbReference>
<dbReference type="SUPFAM" id="SSF48403">
    <property type="entry name" value="Ankyrin repeat"/>
    <property type="match status" value="1"/>
</dbReference>
<dbReference type="Pfam" id="PF13671">
    <property type="entry name" value="AAA_33"/>
    <property type="match status" value="1"/>
</dbReference>
<dbReference type="InterPro" id="IPR048333">
    <property type="entry name" value="HA2_WH"/>
</dbReference>
<dbReference type="Proteomes" id="UP000825729">
    <property type="component" value="Unassembled WGS sequence"/>
</dbReference>
<dbReference type="InterPro" id="IPR036867">
    <property type="entry name" value="R3H_dom_sf"/>
</dbReference>
<name>A0AAV7DTE8_ARIFI</name>
<evidence type="ECO:0000256" key="9">
    <source>
        <dbReference type="ARBA" id="ARBA00060772"/>
    </source>
</evidence>
<evidence type="ECO:0000259" key="13">
    <source>
        <dbReference type="PROSITE" id="PS51194"/>
    </source>
</evidence>
<keyword evidence="7" id="KW-0539">Nucleus</keyword>
<dbReference type="InterPro" id="IPR001374">
    <property type="entry name" value="R3H_dom"/>
</dbReference>
<dbReference type="Gene3D" id="3.40.50.300">
    <property type="entry name" value="P-loop containing nucleotide triphosphate hydrolases"/>
    <property type="match status" value="3"/>
</dbReference>
<evidence type="ECO:0000313" key="15">
    <source>
        <dbReference type="Proteomes" id="UP000825729"/>
    </source>
</evidence>
<comment type="catalytic activity">
    <reaction evidence="8">
        <text>ATP + H2O = ADP + phosphate + H(+)</text>
        <dbReference type="Rhea" id="RHEA:13065"/>
        <dbReference type="ChEBI" id="CHEBI:15377"/>
        <dbReference type="ChEBI" id="CHEBI:15378"/>
        <dbReference type="ChEBI" id="CHEBI:30616"/>
        <dbReference type="ChEBI" id="CHEBI:43474"/>
        <dbReference type="ChEBI" id="CHEBI:456216"/>
        <dbReference type="EC" id="3.6.4.13"/>
    </reaction>
</comment>
<dbReference type="SMART" id="SM00487">
    <property type="entry name" value="DEXDc"/>
    <property type="match status" value="1"/>
</dbReference>
<comment type="subcellular location">
    <subcellularLocation>
        <location evidence="1">Nucleus</location>
    </subcellularLocation>
</comment>
<dbReference type="InterPro" id="IPR011709">
    <property type="entry name" value="DEAD-box_helicase_OB_fold"/>
</dbReference>
<dbReference type="PROSITE" id="PS51061">
    <property type="entry name" value="R3H"/>
    <property type="match status" value="1"/>
</dbReference>
<dbReference type="FunFam" id="3.40.50.300:FF:000526">
    <property type="entry name" value="DExH-box ATP-dependent RNA helicase DExH3"/>
    <property type="match status" value="1"/>
</dbReference>
<dbReference type="PANTHER" id="PTHR18934:SF213">
    <property type="entry name" value="3'-5' RNA HELICASE YTHDC2"/>
    <property type="match status" value="1"/>
</dbReference>
<dbReference type="SMART" id="SM00393">
    <property type="entry name" value="R3H"/>
    <property type="match status" value="1"/>
</dbReference>
<dbReference type="InterPro" id="IPR007502">
    <property type="entry name" value="Helicase-assoc_dom"/>
</dbReference>
<dbReference type="Pfam" id="PF01424">
    <property type="entry name" value="R3H"/>
    <property type="match status" value="1"/>
</dbReference>
<protein>
    <recommendedName>
        <fullName evidence="16">RNA helicase</fullName>
    </recommendedName>
</protein>
<evidence type="ECO:0000256" key="10">
    <source>
        <dbReference type="SAM" id="MobiDB-lite"/>
    </source>
</evidence>
<evidence type="ECO:0000256" key="2">
    <source>
        <dbReference type="ARBA" id="ARBA00022741"/>
    </source>
</evidence>
<feature type="domain" description="Helicase ATP-binding" evidence="12">
    <location>
        <begin position="188"/>
        <end position="368"/>
    </location>
</feature>
<dbReference type="PANTHER" id="PTHR18934">
    <property type="entry name" value="ATP-DEPENDENT RNA HELICASE"/>
    <property type="match status" value="1"/>
</dbReference>
<dbReference type="InterPro" id="IPR036770">
    <property type="entry name" value="Ankyrin_rpt-contain_sf"/>
</dbReference>
<dbReference type="InterPro" id="IPR027417">
    <property type="entry name" value="P-loop_NTPase"/>
</dbReference>
<dbReference type="SMART" id="SM00847">
    <property type="entry name" value="HA2"/>
    <property type="match status" value="1"/>
</dbReference>
<sequence>MGRRQKNGGGGGATEAVRIQISKQLEEFRAGDAEVLTFESTLSNPERAVVHMLCRKMGMVSKSSGHGNNRRVSVYKSKNKTGSSRNEKEDISNVAFSEASMEVLRDLFTHYPPIDGEFSEETRSNLSRKIGKIRTKNDNSFSKPSMTKEEIAKKVESLACRVNKDPKLRQIAQEKVKLPITSFKDIITSSSESNQVLLISGETGCGKTTQVPQFLLDHQWSKGEVCKIVCTQPRRISAISVSERISYERGENVGDSVGYKIRLESKGGKQSSIMFCTNGVLLRMLIDIGGGISKSKAENKSLKDINFGITHIIVDEIHERDRFADFMLAILRDLLPSCPHLRLILMSATLDAERFSEYFGGCPIIRVPGFTYPVKTYYLEDVLAILSSAEDNHLNPTDLPGPMEDTDLDEDSKAALDEAIELAWSSDEFEPLLELVSTRATASVLNYQHSITGASPMMVFSGKGRVGDVCMLLSYGVDCHLHAKDGTTALDYAQTANQDAVVEVLRKHMESTNSELEEKQKLLEKYLSGVNPEHIDTILIERLLRKICLDSSEGAILVFLPGWFDINQTREKLLCSPFFKDSSKFIIFSLHSMIPSVEQKKVFGRPGPGVRKIILSTNIAETAVTIEDVVYVIDSGRMKEKSYDPYNNVSTLHSSWVSKASARQREGRAGRCQPGICYHLYSKTRAASLPDFQIPEIKRMPIEELCLQVKLLDPDCKIVDYIQKTLDPPVLETIKNGIVVLQDIGALTDDEELTELGEKIGSLPVHPSISKMLLFAILMNCLDPALTLACASDFRDPFLIPMGPDEKKRASAAKSELTSLYGGNSDQLTVVAAFECWRRARSKGQESQFCSRYFVSRTTMTMLFGMRNQLLNELIRIGFVPEDPTVCSLNAQDPGILHAVLLSGLYPMVGRLLPPTNKNKNVVVETASGAKVRLHPHSSNFKLSFAKFSSNPLIVYDEITRGDGGMYIRNCTVVGPYPLLLLAIEMVVAPASGDGDDSDEDEDSGSEEDDEVEEGASASVQQEQIMSSADNTVAVVVDRWLKFRATALDAAQLYCLRERLAAAILFKVKHPQKDLPPVLGASVYAIICILSFDGLSGTTSAPESVESLTSKVNAAGIGKSSKGKFQQQNNVSKFLKSLMTDDTSNHHHSRYRKSWTSQLAQEPHNESQGHSKSPMRRNKASGVVPQGSGGSFNPRGDTVLNSCEATTSEKVVPIAGQGSGVYSNASARFMKKIEYAKRQGRQEFRKSSKRVNLLPLSSAKTKITEEPNFKGRLLFSLKISFKVMFFLKFGLRLKSLSEEDGRIRIKKGPVISCFCDLCDLCDLWSVTIMEGERGPTPPTRKSIIVAMKGHPGTGKSTLAQALALALGCPLLDKDDIRDCTGPVERHQPSSALPPSLLNDLSYAVLWRVAQTQLRLGLGVVVDSPLSRRAHLDCLLRVAAGARVVVVECRPGDESVWRRRLEQRGREIAGGGGGDGGWHKPRGWEELQRLVEGYGGCTDYDMGGVPRIEVDTTSGSSVQETVRIVLDFIRKETC</sequence>
<dbReference type="PROSITE" id="PS51192">
    <property type="entry name" value="HELICASE_ATP_BIND_1"/>
    <property type="match status" value="1"/>
</dbReference>
<feature type="domain" description="Helicase C-terminal" evidence="13">
    <location>
        <begin position="539"/>
        <end position="713"/>
    </location>
</feature>
<dbReference type="Pfam" id="PF07717">
    <property type="entry name" value="OB_NTP_bind"/>
    <property type="match status" value="1"/>
</dbReference>
<evidence type="ECO:0000256" key="5">
    <source>
        <dbReference type="ARBA" id="ARBA00022840"/>
    </source>
</evidence>
<dbReference type="SMART" id="SM00490">
    <property type="entry name" value="HELICc"/>
    <property type="match status" value="1"/>
</dbReference>
<dbReference type="GO" id="GO:0003677">
    <property type="term" value="F:DNA binding"/>
    <property type="evidence" value="ECO:0007669"/>
    <property type="project" value="UniProtKB-ARBA"/>
</dbReference>
<evidence type="ECO:0000256" key="3">
    <source>
        <dbReference type="ARBA" id="ARBA00022801"/>
    </source>
</evidence>
<evidence type="ECO:0000256" key="1">
    <source>
        <dbReference type="ARBA" id="ARBA00004123"/>
    </source>
</evidence>
<keyword evidence="5" id="KW-0067">ATP-binding</keyword>
<dbReference type="Gene3D" id="3.30.1370.50">
    <property type="entry name" value="R3H-like domain"/>
    <property type="match status" value="1"/>
</dbReference>
<reference evidence="14 15" key="1">
    <citation type="submission" date="2021-07" db="EMBL/GenBank/DDBJ databases">
        <title>The Aristolochia fimbriata genome: insights into angiosperm evolution, floral development and chemical biosynthesis.</title>
        <authorList>
            <person name="Jiao Y."/>
        </authorList>
    </citation>
    <scope>NUCLEOTIDE SEQUENCE [LARGE SCALE GENOMIC DNA]</scope>
    <source>
        <strain evidence="14">IBCAS-2021</strain>
        <tissue evidence="14">Leaf</tissue>
    </source>
</reference>
<dbReference type="Gene3D" id="1.25.40.20">
    <property type="entry name" value="Ankyrin repeat-containing domain"/>
    <property type="match status" value="1"/>
</dbReference>
<accession>A0AAV7DTE8</accession>
<dbReference type="InterPro" id="IPR001650">
    <property type="entry name" value="Helicase_C-like"/>
</dbReference>
<dbReference type="InterPro" id="IPR034083">
    <property type="entry name" value="R3H_DEXH_helicase"/>
</dbReference>
<keyword evidence="15" id="KW-1185">Reference proteome</keyword>
<comment type="caution">
    <text evidence="14">The sequence shown here is derived from an EMBL/GenBank/DDBJ whole genome shotgun (WGS) entry which is preliminary data.</text>
</comment>
<dbReference type="CDD" id="cd06007">
    <property type="entry name" value="R3H_DEXH_helicase"/>
    <property type="match status" value="1"/>
</dbReference>
<gene>
    <name evidence="14" type="ORF">H6P81_019693</name>
</gene>
<evidence type="ECO:0000256" key="8">
    <source>
        <dbReference type="ARBA" id="ARBA00047984"/>
    </source>
</evidence>